<sequence length="143" mass="14928">MGLELEGVDVEEIGVGNVKEGKKNVERGFRLAVYAQICLSVRRLRSVMANGDAAAALSSSFGTTNLSLISALLACAIAQFLKPFITWLKDKKWDSKKMVSSGGMPSSHSAMVTALATAIGLEDGIGGSSFAIAVVLASVVCTF</sequence>
<keyword evidence="1" id="KW-0812">Transmembrane</keyword>
<dbReference type="Proteomes" id="UP000015453">
    <property type="component" value="Unassembled WGS sequence"/>
</dbReference>
<evidence type="ECO:0000256" key="1">
    <source>
        <dbReference type="SAM" id="Phobius"/>
    </source>
</evidence>
<dbReference type="PANTHER" id="PTHR31446">
    <property type="entry name" value="ACID PHOSPHATASE/VANADIUM-DEPENDENT HALOPEROXIDASE-RELATED PROTEIN"/>
    <property type="match status" value="1"/>
</dbReference>
<evidence type="ECO:0000313" key="2">
    <source>
        <dbReference type="EMBL" id="EPS61233.1"/>
    </source>
</evidence>
<dbReference type="AlphaFoldDB" id="S8DEL6"/>
<proteinExistence type="predicted"/>
<accession>S8DEL6</accession>
<keyword evidence="1" id="KW-1133">Transmembrane helix</keyword>
<comment type="caution">
    <text evidence="2">The sequence shown here is derived from an EMBL/GenBank/DDBJ whole genome shotgun (WGS) entry which is preliminary data.</text>
</comment>
<dbReference type="InterPro" id="IPR003832">
    <property type="entry name" value="DUF212"/>
</dbReference>
<gene>
    <name evidence="2" type="ORF">M569_13564</name>
</gene>
<organism evidence="2 3">
    <name type="scientific">Genlisea aurea</name>
    <dbReference type="NCBI Taxonomy" id="192259"/>
    <lineage>
        <taxon>Eukaryota</taxon>
        <taxon>Viridiplantae</taxon>
        <taxon>Streptophyta</taxon>
        <taxon>Embryophyta</taxon>
        <taxon>Tracheophyta</taxon>
        <taxon>Spermatophyta</taxon>
        <taxon>Magnoliopsida</taxon>
        <taxon>eudicotyledons</taxon>
        <taxon>Gunneridae</taxon>
        <taxon>Pentapetalae</taxon>
        <taxon>asterids</taxon>
        <taxon>lamiids</taxon>
        <taxon>Lamiales</taxon>
        <taxon>Lentibulariaceae</taxon>
        <taxon>Genlisea</taxon>
    </lineage>
</organism>
<feature type="transmembrane region" description="Helical" evidence="1">
    <location>
        <begin position="66"/>
        <end position="88"/>
    </location>
</feature>
<evidence type="ECO:0000313" key="3">
    <source>
        <dbReference type="Proteomes" id="UP000015453"/>
    </source>
</evidence>
<evidence type="ECO:0008006" key="4">
    <source>
        <dbReference type="Google" id="ProtNLM"/>
    </source>
</evidence>
<protein>
    <recommendedName>
        <fullName evidence="4">Acid phosphatase/vanadium-dependent haloperoxidase-related protein</fullName>
    </recommendedName>
</protein>
<keyword evidence="3" id="KW-1185">Reference proteome</keyword>
<dbReference type="EMBL" id="AUSU01006993">
    <property type="protein sequence ID" value="EPS61233.1"/>
    <property type="molecule type" value="Genomic_DNA"/>
</dbReference>
<reference evidence="2 3" key="1">
    <citation type="journal article" date="2013" name="BMC Genomics">
        <title>The miniature genome of a carnivorous plant Genlisea aurea contains a low number of genes and short non-coding sequences.</title>
        <authorList>
            <person name="Leushkin E.V."/>
            <person name="Sutormin R.A."/>
            <person name="Nabieva E.R."/>
            <person name="Penin A.A."/>
            <person name="Kondrashov A.S."/>
            <person name="Logacheva M.D."/>
        </authorList>
    </citation>
    <scope>NUCLEOTIDE SEQUENCE [LARGE SCALE GENOMIC DNA]</scope>
</reference>
<dbReference type="PANTHER" id="PTHR31446:SF29">
    <property type="entry name" value="ACID PHOSPHATASE_VANADIUM-DEPENDENT HALOPEROXIDASE-RELATED PROTEIN"/>
    <property type="match status" value="1"/>
</dbReference>
<keyword evidence="1" id="KW-0472">Membrane</keyword>
<dbReference type="OrthoDB" id="1742315at2759"/>
<name>S8DEL6_9LAMI</name>
<dbReference type="Pfam" id="PF02681">
    <property type="entry name" value="DUF212"/>
    <property type="match status" value="1"/>
</dbReference>